<evidence type="ECO:0000256" key="1">
    <source>
        <dbReference type="SAM" id="MobiDB-lite"/>
    </source>
</evidence>
<sequence>MTTSPPRRRLVAPGAAAVLCLVALNTVTGCATTVPGTANLKEPVSKPAEPTRPPTPPVTAAALPQLLIDLPNMQTLIGSPALETGAVDTKLWELDATSHYTPPQCLSSMVYGEASTYAGLNATDAYGQTYKDPGPKGAHAVAQMIVLFPDPAAAALAAQRITDQWRACTGRQVSETRSDGLTPPNWTIGDVVQTGAVTTMVRQPDDSKRWACARFMAAKSNAVVDGLMCSYDIADRPVQVTDAILAKIAD</sequence>
<feature type="signal peptide" evidence="2">
    <location>
        <begin position="1"/>
        <end position="31"/>
    </location>
</feature>
<dbReference type="Proteomes" id="UP001055337">
    <property type="component" value="Plasmid unnamed"/>
</dbReference>
<gene>
    <name evidence="4" type="ORF">MI149_29775</name>
</gene>
<protein>
    <submittedName>
        <fullName evidence="4">Sensor domain-containing protein</fullName>
    </submittedName>
</protein>
<dbReference type="EMBL" id="CP092363">
    <property type="protein sequence ID" value="ULN44686.2"/>
    <property type="molecule type" value="Genomic_DNA"/>
</dbReference>
<feature type="region of interest" description="Disordered" evidence="1">
    <location>
        <begin position="34"/>
        <end position="57"/>
    </location>
</feature>
<evidence type="ECO:0000313" key="4">
    <source>
        <dbReference type="EMBL" id="ULN44686.2"/>
    </source>
</evidence>
<geneLocation type="plasmid" evidence="4 5">
    <name>unnamed</name>
</geneLocation>
<dbReference type="InterPro" id="IPR038232">
    <property type="entry name" value="PknH-like_Extracell_sf"/>
</dbReference>
<accession>A0ABY3TT99</accession>
<name>A0ABY3TT99_9MYCO</name>
<dbReference type="PROSITE" id="PS51257">
    <property type="entry name" value="PROKAR_LIPOPROTEIN"/>
    <property type="match status" value="1"/>
</dbReference>
<dbReference type="InterPro" id="IPR026954">
    <property type="entry name" value="PknH-like_Extracell"/>
</dbReference>
<evidence type="ECO:0000259" key="3">
    <source>
        <dbReference type="Pfam" id="PF14032"/>
    </source>
</evidence>
<dbReference type="Pfam" id="PF14032">
    <property type="entry name" value="PknH_C"/>
    <property type="match status" value="1"/>
</dbReference>
<evidence type="ECO:0000313" key="5">
    <source>
        <dbReference type="Proteomes" id="UP001055337"/>
    </source>
</evidence>
<feature type="chain" id="PRO_5046957719" evidence="2">
    <location>
        <begin position="32"/>
        <end position="250"/>
    </location>
</feature>
<organism evidence="4 5">
    <name type="scientific">Mycolicibacterium crocinum</name>
    <dbReference type="NCBI Taxonomy" id="388459"/>
    <lineage>
        <taxon>Bacteria</taxon>
        <taxon>Bacillati</taxon>
        <taxon>Actinomycetota</taxon>
        <taxon>Actinomycetes</taxon>
        <taxon>Mycobacteriales</taxon>
        <taxon>Mycobacteriaceae</taxon>
        <taxon>Mycolicibacterium</taxon>
    </lineage>
</organism>
<keyword evidence="2" id="KW-0732">Signal</keyword>
<dbReference type="Gene3D" id="3.40.1000.70">
    <property type="entry name" value="PknH-like extracellular domain"/>
    <property type="match status" value="1"/>
</dbReference>
<dbReference type="RefSeq" id="WP_262871817.1">
    <property type="nucleotide sequence ID" value="NZ_CP092363.2"/>
</dbReference>
<feature type="domain" description="PknH-like extracellular" evidence="3">
    <location>
        <begin position="58"/>
        <end position="247"/>
    </location>
</feature>
<reference evidence="4" key="1">
    <citation type="submission" date="2022-08" db="EMBL/GenBank/DDBJ databases">
        <title>Whole genome sequencing of non-tuberculosis mycobacteria type-strains.</title>
        <authorList>
            <person name="Igarashi Y."/>
            <person name="Osugi A."/>
            <person name="Mitarai S."/>
        </authorList>
    </citation>
    <scope>NUCLEOTIDE SEQUENCE</scope>
    <source>
        <strain evidence="4">JCM 16369</strain>
    </source>
</reference>
<proteinExistence type="predicted"/>
<evidence type="ECO:0000256" key="2">
    <source>
        <dbReference type="SAM" id="SignalP"/>
    </source>
</evidence>
<keyword evidence="4" id="KW-0614">Plasmid</keyword>
<keyword evidence="5" id="KW-1185">Reference proteome</keyword>